<dbReference type="InterPro" id="IPR029063">
    <property type="entry name" value="SAM-dependent_MTases_sf"/>
</dbReference>
<feature type="domain" description="Nitroreductase" evidence="3">
    <location>
        <begin position="28"/>
        <end position="83"/>
    </location>
</feature>
<keyword evidence="6" id="KW-1185">Reference proteome</keyword>
<dbReference type="PANTHER" id="PTHR43673">
    <property type="entry name" value="NAD(P)H NITROREDUCTASE YDGI-RELATED"/>
    <property type="match status" value="1"/>
</dbReference>
<dbReference type="InterPro" id="IPR029479">
    <property type="entry name" value="Nitroreductase"/>
</dbReference>
<comment type="similarity">
    <text evidence="1">Belongs to the nitroreductase family.</text>
</comment>
<proteinExistence type="inferred from homology"/>
<dbReference type="Pfam" id="PF00881">
    <property type="entry name" value="Nitroreductase"/>
    <property type="match status" value="1"/>
</dbReference>
<evidence type="ECO:0000256" key="2">
    <source>
        <dbReference type="ARBA" id="ARBA00023002"/>
    </source>
</evidence>
<keyword evidence="2" id="KW-0560">Oxidoreductase</keyword>
<dbReference type="CDD" id="cd02440">
    <property type="entry name" value="AdoMet_MTases"/>
    <property type="match status" value="1"/>
</dbReference>
<dbReference type="Gene3D" id="3.40.109.10">
    <property type="entry name" value="NADH Oxidase"/>
    <property type="match status" value="1"/>
</dbReference>
<dbReference type="Gene3D" id="3.40.50.150">
    <property type="entry name" value="Vaccinia Virus protein VP39"/>
    <property type="match status" value="1"/>
</dbReference>
<dbReference type="Pfam" id="PF08241">
    <property type="entry name" value="Methyltransf_11"/>
    <property type="match status" value="1"/>
</dbReference>
<reference evidence="5 6" key="1">
    <citation type="submission" date="2023-09" db="EMBL/GenBank/DDBJ databases">
        <title>Xinfangfangia sedmenti sp. nov., isolated the sedment.</title>
        <authorList>
            <person name="Xu L."/>
        </authorList>
    </citation>
    <scope>NUCLEOTIDE SEQUENCE [LARGE SCALE GENOMIC DNA]</scope>
    <source>
        <strain evidence="5 6">LG-4</strain>
    </source>
</reference>
<feature type="domain" description="Methyltransferase type 11" evidence="4">
    <location>
        <begin position="282"/>
        <end position="373"/>
    </location>
</feature>
<dbReference type="PANTHER" id="PTHR43673:SF10">
    <property type="entry name" value="NADH DEHYDROGENASE_NAD(P)H NITROREDUCTASE XCC3605-RELATED"/>
    <property type="match status" value="1"/>
</dbReference>
<dbReference type="EMBL" id="JAVKPH010000043">
    <property type="protein sequence ID" value="MDR5655038.1"/>
    <property type="molecule type" value="Genomic_DNA"/>
</dbReference>
<dbReference type="SUPFAM" id="SSF55469">
    <property type="entry name" value="FMN-dependent nitroreductase-like"/>
    <property type="match status" value="1"/>
</dbReference>
<accession>A0ABU1FDQ3</accession>
<gene>
    <name evidence="5" type="ORF">RGD00_20710</name>
</gene>
<protein>
    <submittedName>
        <fullName evidence="5">Nitroreductase family protein</fullName>
    </submittedName>
</protein>
<evidence type="ECO:0000259" key="4">
    <source>
        <dbReference type="Pfam" id="PF08241"/>
    </source>
</evidence>
<dbReference type="SUPFAM" id="SSF53335">
    <property type="entry name" value="S-adenosyl-L-methionine-dependent methyltransferases"/>
    <property type="match status" value="1"/>
</dbReference>
<comment type="caution">
    <text evidence="5">The sequence shown here is derived from an EMBL/GenBank/DDBJ whole genome shotgun (WGS) entry which is preliminary data.</text>
</comment>
<evidence type="ECO:0000259" key="3">
    <source>
        <dbReference type="Pfam" id="PF00881"/>
    </source>
</evidence>
<dbReference type="InterPro" id="IPR000415">
    <property type="entry name" value="Nitroreductase-like"/>
</dbReference>
<organism evidence="5 6">
    <name type="scientific">Ruixingdingia sedimenti</name>
    <dbReference type="NCBI Taxonomy" id="3073604"/>
    <lineage>
        <taxon>Bacteria</taxon>
        <taxon>Pseudomonadati</taxon>
        <taxon>Pseudomonadota</taxon>
        <taxon>Alphaproteobacteria</taxon>
        <taxon>Rhodobacterales</taxon>
        <taxon>Paracoccaceae</taxon>
        <taxon>Ruixingdingia</taxon>
    </lineage>
</organism>
<sequence length="456" mass="49620">MNQSTDPQKTGMAAAPLPTARAILDRMAARLSCRDFDGSPIPRDELLAMLADATEAPSSCNQQHWHFVVVDDPAQLARAADLAGGNPHFRSCAALVYLCFQKGWTHDNFSVVQGVAAAGYHLMLSAHLRGWQSIWNAGTGDPDKVRALLDLPPTFDNQGAIAIGRARPDAPGRKPPRRPLSSVVSFQTFARPAETVYPARPAAAYPYHAMSRASNPFAEWDPTRWTPAQLADYRAWSVWAKSPLAGVYTSRRQGEATERELDLIRPLPPAAQVAEILPWGGTSTVTLAQRLPGDARLTVVEAHRNNLDFIADRLPREGIARPVDMALMAGARLPFADGALDLVVIPQSLEHMADPAAMLAEVRRVLKPAGQMVLSLRNRASRYGAEWARGESRGQVPLQGPFTPLRPKALAALLQDRFVVEDLHGIGLSAGGDAEVLTAGPLRFRRRLLALRARPV</sequence>
<dbReference type="InterPro" id="IPR013216">
    <property type="entry name" value="Methyltransf_11"/>
</dbReference>
<evidence type="ECO:0000313" key="6">
    <source>
        <dbReference type="Proteomes" id="UP001247754"/>
    </source>
</evidence>
<name>A0ABU1FDQ3_9RHOB</name>
<dbReference type="RefSeq" id="WP_310459151.1">
    <property type="nucleotide sequence ID" value="NZ_JAVKPH010000043.1"/>
</dbReference>
<evidence type="ECO:0000256" key="1">
    <source>
        <dbReference type="ARBA" id="ARBA00007118"/>
    </source>
</evidence>
<dbReference type="Proteomes" id="UP001247754">
    <property type="component" value="Unassembled WGS sequence"/>
</dbReference>
<evidence type="ECO:0000313" key="5">
    <source>
        <dbReference type="EMBL" id="MDR5655038.1"/>
    </source>
</evidence>